<dbReference type="NCBIfam" id="TIGR02109">
    <property type="entry name" value="PQQ_syn_pqqE"/>
    <property type="match status" value="1"/>
</dbReference>
<dbReference type="InterPro" id="IPR007197">
    <property type="entry name" value="rSAM"/>
</dbReference>
<keyword evidence="5 8" id="KW-0560">Oxidoreductase</keyword>
<dbReference type="SFLD" id="SFLDG01386">
    <property type="entry name" value="main_SPASM_domain-containing"/>
    <property type="match status" value="1"/>
</dbReference>
<keyword evidence="4 8" id="KW-0884">PQQ biosynthesis</keyword>
<dbReference type="InterPro" id="IPR050377">
    <property type="entry name" value="Radical_SAM_PqqE_MftC-like"/>
</dbReference>
<dbReference type="InterPro" id="IPR000385">
    <property type="entry name" value="MoaA_NifB_PqqE_Fe-S-bd_CS"/>
</dbReference>
<keyword evidence="6 8" id="KW-0408">Iron</keyword>
<comment type="catalytic activity">
    <reaction evidence="8">
        <text>[PQQ precursor protein] + S-adenosyl-L-methionine = E-Y cross-linked-[PQQ precursor protein] + 5'-deoxyadenosine + L-methionine + H(+)</text>
        <dbReference type="Rhea" id="RHEA:56836"/>
        <dbReference type="Rhea" id="RHEA-COMP:14800"/>
        <dbReference type="Rhea" id="RHEA-COMP:14801"/>
        <dbReference type="ChEBI" id="CHEBI:15378"/>
        <dbReference type="ChEBI" id="CHEBI:17319"/>
        <dbReference type="ChEBI" id="CHEBI:57844"/>
        <dbReference type="ChEBI" id="CHEBI:59789"/>
        <dbReference type="ChEBI" id="CHEBI:141026"/>
        <dbReference type="ChEBI" id="CHEBI:141027"/>
        <dbReference type="EC" id="1.21.98.4"/>
    </reaction>
</comment>
<dbReference type="KEGG" id="mcg:GL4_2351"/>
<evidence type="ECO:0000256" key="2">
    <source>
        <dbReference type="ARBA" id="ARBA00022691"/>
    </source>
</evidence>
<feature type="binding site" evidence="8">
    <location>
        <position position="57"/>
    </location>
    <ligand>
        <name>[4Fe-4S] cluster</name>
        <dbReference type="ChEBI" id="CHEBI:49883"/>
        <note>4Fe-4S-S-AdoMet</note>
    </ligand>
</feature>
<keyword evidence="1 8" id="KW-0004">4Fe-4S</keyword>
<dbReference type="STRING" id="1384459.GL4_2351"/>
<keyword evidence="11" id="KW-1185">Reference proteome</keyword>
<dbReference type="InterPro" id="IPR013785">
    <property type="entry name" value="Aldolase_TIM"/>
</dbReference>
<dbReference type="EMBL" id="AP014648">
    <property type="protein sequence ID" value="BAQ17788.1"/>
    <property type="molecule type" value="Genomic_DNA"/>
</dbReference>
<evidence type="ECO:0000313" key="11">
    <source>
        <dbReference type="Proteomes" id="UP000031643"/>
    </source>
</evidence>
<keyword evidence="7 8" id="KW-0411">Iron-sulfur</keyword>
<dbReference type="GO" id="GO:0009975">
    <property type="term" value="F:cyclase activity"/>
    <property type="evidence" value="ECO:0007669"/>
    <property type="project" value="UniProtKB-UniRule"/>
</dbReference>
<comment type="function">
    <text evidence="8">Catalyzes the cross-linking of a glutamate residue and a tyrosine residue in the PqqA protein as part of the biosynthesis of pyrroloquinoline quinone (PQQ).</text>
</comment>
<protein>
    <recommendedName>
        <fullName evidence="8">PqqA peptide cyclase</fullName>
        <ecNumber evidence="8">1.21.98.4</ecNumber>
    </recommendedName>
    <alternativeName>
        <fullName evidence="8">Coenzyme PQQ synthesis protein E</fullName>
    </alternativeName>
</protein>
<dbReference type="HAMAP" id="MF_00660">
    <property type="entry name" value="PqqE"/>
    <property type="match status" value="1"/>
</dbReference>
<dbReference type="Gene3D" id="3.20.20.70">
    <property type="entry name" value="Aldolase class I"/>
    <property type="match status" value="1"/>
</dbReference>
<evidence type="ECO:0000256" key="3">
    <source>
        <dbReference type="ARBA" id="ARBA00022723"/>
    </source>
</evidence>
<feature type="binding site" evidence="8">
    <location>
        <position position="50"/>
    </location>
    <ligand>
        <name>[4Fe-4S] cluster</name>
        <dbReference type="ChEBI" id="CHEBI:49883"/>
        <note>4Fe-4S-S-AdoMet</note>
    </ligand>
</feature>
<accession>A0A0A8K4B9</accession>
<sequence>MTDDLKIDRHMDAVAVDDEPTTGVIGSEEESNMLCAVAPVGLLAELTHRCPLQCPYCSNPVELESVKNELTTEEWCSVMRQAGEMGILQVHLSGGEPTARKDLEDIVKAAADAGLYTNLITAAVNVKRERLEKLQELGLDHVQVSVQDVDPAGAERIGAFKNALEKKLEVCHWVTELGMPLTINAPIHRHNIHNVPRYIDLAVELGAQRVEIAHAQYYGWAFLNRAALIPTYEETVASIEYVEAARERLKGILTIDMVVPDYYAKRPKPCMGGWGKGFMNITPAGKVLPCHAAESIPELNFDNVRDKKLLDIWMDSEAFNAFRGTDWMKEPCRSCAFKEVDFGGCRCQAMAISKDPRNTDPACSLSPYHSEMVKLAKSEAAQPATAFVYRNTRNAAQVGKAHGEELVPAE</sequence>
<evidence type="ECO:0000256" key="1">
    <source>
        <dbReference type="ARBA" id="ARBA00022485"/>
    </source>
</evidence>
<comment type="pathway">
    <text evidence="8">Cofactor biosynthesis; pyrroloquinoline quinone biosynthesis.</text>
</comment>
<dbReference type="EC" id="1.21.98.4" evidence="8"/>
<evidence type="ECO:0000256" key="5">
    <source>
        <dbReference type="ARBA" id="ARBA00023002"/>
    </source>
</evidence>
<dbReference type="PANTHER" id="PTHR11228:SF7">
    <property type="entry name" value="PQQA PEPTIDE CYCLASE"/>
    <property type="match status" value="1"/>
</dbReference>
<organism evidence="10 11">
    <name type="scientific">Methyloceanibacter caenitepidi</name>
    <dbReference type="NCBI Taxonomy" id="1384459"/>
    <lineage>
        <taxon>Bacteria</taxon>
        <taxon>Pseudomonadati</taxon>
        <taxon>Pseudomonadota</taxon>
        <taxon>Alphaproteobacteria</taxon>
        <taxon>Hyphomicrobiales</taxon>
        <taxon>Hyphomicrobiaceae</taxon>
        <taxon>Methyloceanibacter</taxon>
    </lineage>
</organism>
<name>A0A0A8K4B9_9HYPH</name>
<dbReference type="GO" id="GO:0032324">
    <property type="term" value="P:molybdopterin cofactor biosynthetic process"/>
    <property type="evidence" value="ECO:0007669"/>
    <property type="project" value="UniProtKB-ARBA"/>
</dbReference>
<dbReference type="PANTHER" id="PTHR11228">
    <property type="entry name" value="RADICAL SAM DOMAIN PROTEIN"/>
    <property type="match status" value="1"/>
</dbReference>
<evidence type="ECO:0000256" key="7">
    <source>
        <dbReference type="ARBA" id="ARBA00023014"/>
    </source>
</evidence>
<dbReference type="HOGENOM" id="CLU_009273_4_7_5"/>
<proteinExistence type="inferred from homology"/>
<comment type="cofactor">
    <cofactor evidence="8">
        <name>[4Fe-4S] cluster</name>
        <dbReference type="ChEBI" id="CHEBI:49883"/>
    </cofactor>
    <text evidence="8">Binds 1 [4Fe-4S] cluster. The cluster is coordinated with 3 cysteines and an exchangeable S-adenosyl-L-methionine.</text>
</comment>
<dbReference type="InterPro" id="IPR011843">
    <property type="entry name" value="PQQ_synth_PqqE_bac"/>
</dbReference>
<dbReference type="Pfam" id="PF13186">
    <property type="entry name" value="SPASM"/>
    <property type="match status" value="1"/>
</dbReference>
<dbReference type="Proteomes" id="UP000031643">
    <property type="component" value="Chromosome"/>
</dbReference>
<evidence type="ECO:0000256" key="4">
    <source>
        <dbReference type="ARBA" id="ARBA00022905"/>
    </source>
</evidence>
<dbReference type="CDD" id="cd01335">
    <property type="entry name" value="Radical_SAM"/>
    <property type="match status" value="1"/>
</dbReference>
<dbReference type="UniPathway" id="UPA00539"/>
<comment type="subunit">
    <text evidence="8">Interacts with PqqD. The interaction is necessary for activity of PqqE.</text>
</comment>
<dbReference type="OrthoDB" id="9792276at2"/>
<feature type="binding site" evidence="8">
    <location>
        <position position="54"/>
    </location>
    <ligand>
        <name>[4Fe-4S] cluster</name>
        <dbReference type="ChEBI" id="CHEBI:49883"/>
        <note>4Fe-4S-S-AdoMet</note>
    </ligand>
</feature>
<dbReference type="GO" id="GO:0018189">
    <property type="term" value="P:pyrroloquinoline quinone biosynthetic process"/>
    <property type="evidence" value="ECO:0007669"/>
    <property type="project" value="UniProtKB-UniRule"/>
</dbReference>
<dbReference type="InterPro" id="IPR023885">
    <property type="entry name" value="4Fe4S-binding_SPASM_dom"/>
</dbReference>
<dbReference type="CDD" id="cd21119">
    <property type="entry name" value="SPASM_PqqE"/>
    <property type="match status" value="1"/>
</dbReference>
<dbReference type="PIRSF" id="PIRSF037420">
    <property type="entry name" value="PQQ_syn_pqqE"/>
    <property type="match status" value="1"/>
</dbReference>
<dbReference type="SFLD" id="SFLDG01067">
    <property type="entry name" value="SPASM/twitch_domain_containing"/>
    <property type="match status" value="1"/>
</dbReference>
<evidence type="ECO:0000256" key="6">
    <source>
        <dbReference type="ARBA" id="ARBA00023004"/>
    </source>
</evidence>
<dbReference type="SFLD" id="SFLDF00280">
    <property type="entry name" value="coenzyme_PQQ_synthesis_protein"/>
    <property type="match status" value="1"/>
</dbReference>
<evidence type="ECO:0000259" key="9">
    <source>
        <dbReference type="PROSITE" id="PS51918"/>
    </source>
</evidence>
<keyword evidence="2 8" id="KW-0949">S-adenosyl-L-methionine</keyword>
<dbReference type="InterPro" id="IPR058240">
    <property type="entry name" value="rSAM_sf"/>
</dbReference>
<dbReference type="Pfam" id="PF04055">
    <property type="entry name" value="Radical_SAM"/>
    <property type="match status" value="1"/>
</dbReference>
<dbReference type="RefSeq" id="WP_156137540.1">
    <property type="nucleotide sequence ID" value="NZ_AP014648.1"/>
</dbReference>
<dbReference type="PROSITE" id="PS51918">
    <property type="entry name" value="RADICAL_SAM"/>
    <property type="match status" value="1"/>
</dbReference>
<dbReference type="GO" id="GO:1904047">
    <property type="term" value="F:S-adenosyl-L-methionine binding"/>
    <property type="evidence" value="ECO:0007669"/>
    <property type="project" value="UniProtKB-UniRule"/>
</dbReference>
<dbReference type="GO" id="GO:0051539">
    <property type="term" value="F:4 iron, 4 sulfur cluster binding"/>
    <property type="evidence" value="ECO:0007669"/>
    <property type="project" value="UniProtKB-KW"/>
</dbReference>
<dbReference type="NCBIfam" id="TIGR04085">
    <property type="entry name" value="rSAM_more_4Fe4S"/>
    <property type="match status" value="1"/>
</dbReference>
<dbReference type="SUPFAM" id="SSF102114">
    <property type="entry name" value="Radical SAM enzymes"/>
    <property type="match status" value="1"/>
</dbReference>
<dbReference type="InterPro" id="IPR017200">
    <property type="entry name" value="PqqE-like"/>
</dbReference>
<evidence type="ECO:0000313" key="10">
    <source>
        <dbReference type="EMBL" id="BAQ17788.1"/>
    </source>
</evidence>
<comment type="similarity">
    <text evidence="8">Belongs to the radical SAM superfamily. PqqE family.</text>
</comment>
<gene>
    <name evidence="8" type="primary">pqqE</name>
    <name evidence="10" type="ORF">GL4_2351</name>
</gene>
<dbReference type="SFLD" id="SFLDS00029">
    <property type="entry name" value="Radical_SAM"/>
    <property type="match status" value="1"/>
</dbReference>
<reference evidence="10 11" key="1">
    <citation type="submission" date="2014-09" db="EMBL/GenBank/DDBJ databases">
        <title>Genome sequencing of Methyloceanibacter caenitepidi Gela4.</title>
        <authorList>
            <person name="Takeuchi M."/>
            <person name="Susumu S."/>
            <person name="Kamagata Y."/>
            <person name="Oshima K."/>
            <person name="Hattori M."/>
            <person name="Iwasaki W."/>
        </authorList>
    </citation>
    <scope>NUCLEOTIDE SEQUENCE [LARGE SCALE GENOMIC DNA]</scope>
    <source>
        <strain evidence="10 11">Gela4</strain>
    </source>
</reference>
<dbReference type="InterPro" id="IPR006638">
    <property type="entry name" value="Elp3/MiaA/NifB-like_rSAM"/>
</dbReference>
<dbReference type="GO" id="GO:0016491">
    <property type="term" value="F:oxidoreductase activity"/>
    <property type="evidence" value="ECO:0007669"/>
    <property type="project" value="UniProtKB-KW"/>
</dbReference>
<dbReference type="AlphaFoldDB" id="A0A0A8K4B9"/>
<evidence type="ECO:0000256" key="8">
    <source>
        <dbReference type="HAMAP-Rule" id="MF_00660"/>
    </source>
</evidence>
<keyword evidence="3 8" id="KW-0479">Metal-binding</keyword>
<dbReference type="PROSITE" id="PS01305">
    <property type="entry name" value="MOAA_NIFB_PQQE"/>
    <property type="match status" value="1"/>
</dbReference>
<dbReference type="GO" id="GO:0005506">
    <property type="term" value="F:iron ion binding"/>
    <property type="evidence" value="ECO:0007669"/>
    <property type="project" value="UniProtKB-UniRule"/>
</dbReference>
<feature type="domain" description="Radical SAM core" evidence="9">
    <location>
        <begin position="36"/>
        <end position="256"/>
    </location>
</feature>
<dbReference type="SMART" id="SM00729">
    <property type="entry name" value="Elp3"/>
    <property type="match status" value="1"/>
</dbReference>